<accession>A0A9P8VXW6</accession>
<feature type="domain" description="Zn(2)-C6 fungal-type" evidence="3">
    <location>
        <begin position="98"/>
        <end position="128"/>
    </location>
</feature>
<dbReference type="CDD" id="cd12148">
    <property type="entry name" value="fungal_TF_MHR"/>
    <property type="match status" value="1"/>
</dbReference>
<gene>
    <name evidence="4" type="ORF">B0T10DRAFT_539887</name>
</gene>
<dbReference type="GO" id="GO:0008270">
    <property type="term" value="F:zinc ion binding"/>
    <property type="evidence" value="ECO:0007669"/>
    <property type="project" value="InterPro"/>
</dbReference>
<dbReference type="GO" id="GO:0000981">
    <property type="term" value="F:DNA-binding transcription factor activity, RNA polymerase II-specific"/>
    <property type="evidence" value="ECO:0007669"/>
    <property type="project" value="InterPro"/>
</dbReference>
<dbReference type="InterPro" id="IPR001138">
    <property type="entry name" value="Zn2Cys6_DnaBD"/>
</dbReference>
<evidence type="ECO:0000313" key="5">
    <source>
        <dbReference type="Proteomes" id="UP000777438"/>
    </source>
</evidence>
<reference evidence="4 5" key="1">
    <citation type="journal article" date="2021" name="Nat. Commun.">
        <title>Genetic determinants of endophytism in the Arabidopsis root mycobiome.</title>
        <authorList>
            <person name="Mesny F."/>
            <person name="Miyauchi S."/>
            <person name="Thiergart T."/>
            <person name="Pickel B."/>
            <person name="Atanasova L."/>
            <person name="Karlsson M."/>
            <person name="Huettel B."/>
            <person name="Barry K.W."/>
            <person name="Haridas S."/>
            <person name="Chen C."/>
            <person name="Bauer D."/>
            <person name="Andreopoulos W."/>
            <person name="Pangilinan J."/>
            <person name="LaButti K."/>
            <person name="Riley R."/>
            <person name="Lipzen A."/>
            <person name="Clum A."/>
            <person name="Drula E."/>
            <person name="Henrissat B."/>
            <person name="Kohler A."/>
            <person name="Grigoriev I.V."/>
            <person name="Martin F.M."/>
            <person name="Hacquard S."/>
        </authorList>
    </citation>
    <scope>NUCLEOTIDE SEQUENCE [LARGE SCALE GENOMIC DNA]</scope>
    <source>
        <strain evidence="4 5">MPI-CAGE-CH-0241</strain>
    </source>
</reference>
<keyword evidence="5" id="KW-1185">Reference proteome</keyword>
<dbReference type="PROSITE" id="PS50048">
    <property type="entry name" value="ZN2_CY6_FUNGAL_2"/>
    <property type="match status" value="1"/>
</dbReference>
<organism evidence="4 5">
    <name type="scientific">Thelonectria olida</name>
    <dbReference type="NCBI Taxonomy" id="1576542"/>
    <lineage>
        <taxon>Eukaryota</taxon>
        <taxon>Fungi</taxon>
        <taxon>Dikarya</taxon>
        <taxon>Ascomycota</taxon>
        <taxon>Pezizomycotina</taxon>
        <taxon>Sordariomycetes</taxon>
        <taxon>Hypocreomycetidae</taxon>
        <taxon>Hypocreales</taxon>
        <taxon>Nectriaceae</taxon>
        <taxon>Thelonectria</taxon>
    </lineage>
</organism>
<dbReference type="EMBL" id="JAGPYM010000020">
    <property type="protein sequence ID" value="KAH6884492.1"/>
    <property type="molecule type" value="Genomic_DNA"/>
</dbReference>
<sequence length="686" mass="76746">MMDALQANTLGLPRESQDLLPEDQRPHKIRRIEAAASAPGLPRSSDDLEILHIQHEDYQHPSQGFTRAGAAAEDVRHAPQRLPPASEAQPPRTRGTVACQKCRSRKTKCDNGRPSCGYCLKVGEPCVYEAEASSCCHVFGREVLQALSELREIVLKPPTVRLLADGLDVPTGGRDGSPTSTVQGSCAALKPQLASRSSDLRVKPAVSLGRIQKVENIVQWRIFQSHIVASDIYPDANPPVPLDHSMPSTDIRLLADLELRYIHSVHLLNPILHLSTLHDLILRVAESGFDWSLETCLAALVCAIGAITEPLEAPEASKTFGGTSLHEPQCGSDPDLATGYWNIASKRLGFALDQNDLGAVQCLCLAGIWHMHNLQPLQAWKYFSHAANAWFCTVMRNDPWRKPPDRNRLGPIGVEEALCFTIWKSTCELRPELSLPPSVLEDCEVLRPFPALPDLEDPRLGRVSIDSERGWYYYLAEIAARHLINDLLECHVYDFDRIQLADVARMIRHTEIFEAQIFEWRSSLPPQLQFDIPTDLTLPEISDLMTVVLRQRYLSSLELAYRPLLRICTDFPLEVLQGYDGPFRSRVAELASQNLRFSYLKILRISSRLHHGTWFNLRSLTGSCLRFAAAEKAQRDRQLAGAQQLQIPPNWRSRVINGLEILQPYWTSNRGGGAGLMALIDQALKL</sequence>
<evidence type="ECO:0000256" key="2">
    <source>
        <dbReference type="SAM" id="MobiDB-lite"/>
    </source>
</evidence>
<dbReference type="OrthoDB" id="4356994at2759"/>
<evidence type="ECO:0000256" key="1">
    <source>
        <dbReference type="ARBA" id="ARBA00023242"/>
    </source>
</evidence>
<comment type="caution">
    <text evidence="4">The sequence shown here is derived from an EMBL/GenBank/DDBJ whole genome shotgun (WGS) entry which is preliminary data.</text>
</comment>
<dbReference type="PANTHER" id="PTHR47785:SF5">
    <property type="entry name" value="ZN(II)2CYS6 TRANSCRIPTION FACTOR (EUROFUNG)"/>
    <property type="match status" value="1"/>
</dbReference>
<feature type="region of interest" description="Disordered" evidence="2">
    <location>
        <begin position="1"/>
        <end position="27"/>
    </location>
</feature>
<dbReference type="CDD" id="cd00067">
    <property type="entry name" value="GAL4"/>
    <property type="match status" value="1"/>
</dbReference>
<proteinExistence type="predicted"/>
<dbReference type="InterPro" id="IPR036864">
    <property type="entry name" value="Zn2-C6_fun-type_DNA-bd_sf"/>
</dbReference>
<keyword evidence="1" id="KW-0539">Nucleus</keyword>
<evidence type="ECO:0000259" key="3">
    <source>
        <dbReference type="PROSITE" id="PS50048"/>
    </source>
</evidence>
<dbReference type="SUPFAM" id="SSF57701">
    <property type="entry name" value="Zn2/Cys6 DNA-binding domain"/>
    <property type="match status" value="1"/>
</dbReference>
<dbReference type="Pfam" id="PF00172">
    <property type="entry name" value="Zn_clus"/>
    <property type="match status" value="1"/>
</dbReference>
<dbReference type="PROSITE" id="PS00463">
    <property type="entry name" value="ZN2_CY6_FUNGAL_1"/>
    <property type="match status" value="1"/>
</dbReference>
<dbReference type="Proteomes" id="UP000777438">
    <property type="component" value="Unassembled WGS sequence"/>
</dbReference>
<dbReference type="InterPro" id="IPR053181">
    <property type="entry name" value="EcdB-like_regulator"/>
</dbReference>
<dbReference type="AlphaFoldDB" id="A0A9P8VXW6"/>
<dbReference type="Gene3D" id="4.10.240.10">
    <property type="entry name" value="Zn(2)-C6 fungal-type DNA-binding domain"/>
    <property type="match status" value="1"/>
</dbReference>
<evidence type="ECO:0000313" key="4">
    <source>
        <dbReference type="EMBL" id="KAH6884492.1"/>
    </source>
</evidence>
<dbReference type="SMART" id="SM00066">
    <property type="entry name" value="GAL4"/>
    <property type="match status" value="1"/>
</dbReference>
<name>A0A9P8VXW6_9HYPO</name>
<dbReference type="PANTHER" id="PTHR47785">
    <property type="entry name" value="ZN(II)2CYS6 TRANSCRIPTION FACTOR (EUROFUNG)-RELATED-RELATED"/>
    <property type="match status" value="1"/>
</dbReference>
<protein>
    <recommendedName>
        <fullName evidence="3">Zn(2)-C6 fungal-type domain-containing protein</fullName>
    </recommendedName>
</protein>